<dbReference type="EMBL" id="AJ627420">
    <property type="protein sequence ID" value="CAF28678.1"/>
    <property type="molecule type" value="Genomic_DNA"/>
</dbReference>
<evidence type="ECO:0000256" key="6">
    <source>
        <dbReference type="ARBA" id="ARBA00022755"/>
    </source>
</evidence>
<feature type="domain" description="IMP biosynthesis enzyme PurP C-terminal" evidence="11">
    <location>
        <begin position="179"/>
        <end position="365"/>
    </location>
</feature>
<evidence type="ECO:0000256" key="3">
    <source>
        <dbReference type="ARBA" id="ARBA00022598"/>
    </source>
</evidence>
<keyword evidence="7" id="KW-0067">ATP-binding</keyword>
<dbReference type="SUPFAM" id="SSF56059">
    <property type="entry name" value="Glutathione synthetase ATP-binding domain-like"/>
    <property type="match status" value="1"/>
</dbReference>
<evidence type="ECO:0000256" key="7">
    <source>
        <dbReference type="ARBA" id="ARBA00022840"/>
    </source>
</evidence>
<dbReference type="PANTHER" id="PTHR38147">
    <property type="entry name" value="5-FORMAMINOIMIDAZOLE-4-CARBOXAMIDE-1-(BETA)-D-RIBOFURANOSYL 5'-MONOPHOSPHATE SYNTHETASE-RELATED"/>
    <property type="match status" value="1"/>
</dbReference>
<dbReference type="InterPro" id="IPR023656">
    <property type="entry name" value="IMP_biosynth_PurP"/>
</dbReference>
<comment type="cofactor">
    <cofactor evidence="2">
        <name>Mg(2+)</name>
        <dbReference type="ChEBI" id="CHEBI:18420"/>
    </cofactor>
</comment>
<evidence type="ECO:0000256" key="9">
    <source>
        <dbReference type="ARBA" id="ARBA00023211"/>
    </source>
</evidence>
<dbReference type="AlphaFoldDB" id="Q702E6"/>
<keyword evidence="9" id="KW-0464">Manganese</keyword>
<dbReference type="InterPro" id="IPR009720">
    <property type="entry name" value="IMP_biosynth_PurP_C"/>
</dbReference>
<evidence type="ECO:0000259" key="11">
    <source>
        <dbReference type="Pfam" id="PF06973"/>
    </source>
</evidence>
<dbReference type="Gene3D" id="3.30.470.20">
    <property type="entry name" value="ATP-grasp fold, B domain"/>
    <property type="match status" value="1"/>
</dbReference>
<evidence type="ECO:0000313" key="12">
    <source>
        <dbReference type="EMBL" id="CAF28678.1"/>
    </source>
</evidence>
<keyword evidence="4" id="KW-0479">Metal-binding</keyword>
<organism evidence="12">
    <name type="scientific">uncultured crenarchaeote</name>
    <dbReference type="NCBI Taxonomy" id="29281"/>
    <lineage>
        <taxon>Archaea</taxon>
        <taxon>Thermoproteota</taxon>
        <taxon>environmental samples</taxon>
    </lineage>
</organism>
<dbReference type="Pfam" id="PF06849">
    <property type="entry name" value="DUF1246"/>
    <property type="match status" value="1"/>
</dbReference>
<evidence type="ECO:0000256" key="1">
    <source>
        <dbReference type="ARBA" id="ARBA00001936"/>
    </source>
</evidence>
<dbReference type="InterPro" id="IPR016185">
    <property type="entry name" value="PreATP-grasp_dom_sf"/>
</dbReference>
<keyword evidence="3" id="KW-0436">Ligase</keyword>
<evidence type="ECO:0000256" key="4">
    <source>
        <dbReference type="ARBA" id="ARBA00022723"/>
    </source>
</evidence>
<evidence type="ECO:0000256" key="2">
    <source>
        <dbReference type="ARBA" id="ARBA00001946"/>
    </source>
</evidence>
<dbReference type="Gene3D" id="3.30.1490.20">
    <property type="entry name" value="ATP-grasp fold, A domain"/>
    <property type="match status" value="1"/>
</dbReference>
<dbReference type="Gene3D" id="3.40.50.20">
    <property type="match status" value="1"/>
</dbReference>
<accession>Q702E6</accession>
<dbReference type="GO" id="GO:0006188">
    <property type="term" value="P:IMP biosynthetic process"/>
    <property type="evidence" value="ECO:0007669"/>
    <property type="project" value="InterPro"/>
</dbReference>
<dbReference type="PANTHER" id="PTHR38147:SF1">
    <property type="entry name" value="5-FORMAMINOIMIDAZOLE-4-CARBOXAMIDE-1-(BETA)-D-RIBOFURANOSYL 5'-MONOPHOSPHATE SYNTHETASE"/>
    <property type="match status" value="1"/>
</dbReference>
<keyword evidence="6" id="KW-0658">Purine biosynthesis</keyword>
<dbReference type="Pfam" id="PF06973">
    <property type="entry name" value="DUF1297"/>
    <property type="match status" value="1"/>
</dbReference>
<dbReference type="GO" id="GO:0016879">
    <property type="term" value="F:ligase activity, forming carbon-nitrogen bonds"/>
    <property type="evidence" value="ECO:0007669"/>
    <property type="project" value="InterPro"/>
</dbReference>
<evidence type="ECO:0000256" key="5">
    <source>
        <dbReference type="ARBA" id="ARBA00022741"/>
    </source>
</evidence>
<dbReference type="GO" id="GO:0005524">
    <property type="term" value="F:ATP binding"/>
    <property type="evidence" value="ECO:0007669"/>
    <property type="project" value="UniProtKB-KW"/>
</dbReference>
<keyword evidence="8" id="KW-0460">Magnesium</keyword>
<comment type="cofactor">
    <cofactor evidence="1">
        <name>Mn(2+)</name>
        <dbReference type="ChEBI" id="CHEBI:29035"/>
    </cofactor>
</comment>
<evidence type="ECO:0000259" key="10">
    <source>
        <dbReference type="Pfam" id="PF06849"/>
    </source>
</evidence>
<name>Q702E6_9CREN</name>
<dbReference type="InterPro" id="IPR010672">
    <property type="entry name" value="IMP_biosynth_PurP_N"/>
</dbReference>
<sequence>MIKREDITTIAEAYDMKNISIAVLGSHSALEIMDGAKDEDFKTVCVCQKGRETPYLRYKRLVDKMILLDKFSDISYKENQQKMLEMNSILVPHRALTAYVGYEIVQNELSIPLFGNRNLLRAEERTYQHNQYYLLEKAGIRHPKIYKDPSQIDALAMVKVQEASRNLERAFFLVSSTKDYYEKSKIKINRHIIEEKDLRSAVVEEYVVGAYFNFNFFYSPLSDETEFLGIERRLQTNLNDLNSMPARQQMEFEWDVKHIEIGHTPASIRESMLEKIFDIGDRFTRASKTEYPPGIIGPFSLQSIVTPDLEITVYDVSLRVPGNAIMATTSPYTKYSHGHTFGVGRRIAMELKSAISNGAIDRVIT</sequence>
<protein>
    <recommendedName>
        <fullName evidence="13">5-formaminoimidazole-4-carboxamide-1-(Beta)-D-ribofuranosyl 5'-monophosphate synthetase</fullName>
    </recommendedName>
</protein>
<evidence type="ECO:0008006" key="13">
    <source>
        <dbReference type="Google" id="ProtNLM"/>
    </source>
</evidence>
<proteinExistence type="predicted"/>
<dbReference type="InterPro" id="IPR013815">
    <property type="entry name" value="ATP_grasp_subdomain_1"/>
</dbReference>
<dbReference type="PIRSF" id="PIRSF004602">
    <property type="entry name" value="ATPgrasp_PurP"/>
    <property type="match status" value="1"/>
</dbReference>
<evidence type="ECO:0000256" key="8">
    <source>
        <dbReference type="ARBA" id="ARBA00022842"/>
    </source>
</evidence>
<feature type="domain" description="IMP biosynthesis enzyme PurP N-terminal" evidence="10">
    <location>
        <begin position="21"/>
        <end position="146"/>
    </location>
</feature>
<dbReference type="SUPFAM" id="SSF52440">
    <property type="entry name" value="PreATP-grasp domain"/>
    <property type="match status" value="1"/>
</dbReference>
<keyword evidence="5" id="KW-0547">Nucleotide-binding</keyword>
<reference evidence="12" key="1">
    <citation type="journal article" date="2004" name="Environ. Microbiol.">
        <title>Characterization of Large-Insert DNA Libraries from Soil for Environmental Genomic Studies of Archaea.</title>
        <authorList>
            <person name="Treusch A.H."/>
            <person name="Kletzin A."/>
            <person name="Raddatz G."/>
            <person name="Ochsenreiter T."/>
            <person name="Quaiser A."/>
            <person name="Meurer G."/>
            <person name="Schuster S.C."/>
            <person name="Schleper C."/>
        </authorList>
    </citation>
    <scope>NUCLEOTIDE SEQUENCE</scope>
</reference>
<dbReference type="GO" id="GO:0000287">
    <property type="term" value="F:magnesium ion binding"/>
    <property type="evidence" value="ECO:0007669"/>
    <property type="project" value="InterPro"/>
</dbReference>